<protein>
    <submittedName>
        <fullName evidence="1">Uncharacterized protein</fullName>
    </submittedName>
</protein>
<sequence>MKTMNNEYDFSKGERGKFYKPNAKLNIPVYLDSVAYSFVEKIAEKKQEDVSTIVNKLIKTDKKIADMT</sequence>
<accession>A0A942A4K0</accession>
<reference evidence="1" key="1">
    <citation type="journal article" date="2021" name="ISME J.">
        <title>Fine-scale metabolic discontinuity in a stratified prokaryote microbiome of a Red Sea deep halocline.</title>
        <authorList>
            <person name="Michoud G."/>
            <person name="Ngugi D.K."/>
            <person name="Barozzi A."/>
            <person name="Merlino G."/>
            <person name="Calleja M.L."/>
            <person name="Delgado-Huertas A."/>
            <person name="Moran X.A.G."/>
            <person name="Daffonchio D."/>
        </authorList>
    </citation>
    <scope>NUCLEOTIDE SEQUENCE</scope>
    <source>
        <strain evidence="1">SuakinDeep_MAG55_1</strain>
    </source>
</reference>
<evidence type="ECO:0000313" key="1">
    <source>
        <dbReference type="EMBL" id="MBS1258794.1"/>
    </source>
</evidence>
<proteinExistence type="predicted"/>
<dbReference type="EMBL" id="JAANXD010000075">
    <property type="protein sequence ID" value="MBS1258794.1"/>
    <property type="molecule type" value="Genomic_DNA"/>
</dbReference>
<evidence type="ECO:0000313" key="2">
    <source>
        <dbReference type="Proteomes" id="UP000722750"/>
    </source>
</evidence>
<dbReference type="Proteomes" id="UP000722750">
    <property type="component" value="Unassembled WGS sequence"/>
</dbReference>
<comment type="caution">
    <text evidence="1">The sequence shown here is derived from an EMBL/GenBank/DDBJ whole genome shotgun (WGS) entry which is preliminary data.</text>
</comment>
<dbReference type="AlphaFoldDB" id="A0A942A4K0"/>
<gene>
    <name evidence="1" type="ORF">MAG551_01857</name>
</gene>
<organism evidence="1 2">
    <name type="scientific">Candidatus Scalindua arabica</name>
    <dbReference type="NCBI Taxonomy" id="1127984"/>
    <lineage>
        <taxon>Bacteria</taxon>
        <taxon>Pseudomonadati</taxon>
        <taxon>Planctomycetota</taxon>
        <taxon>Candidatus Brocadiia</taxon>
        <taxon>Candidatus Brocadiales</taxon>
        <taxon>Candidatus Scalinduaceae</taxon>
        <taxon>Candidatus Scalindua</taxon>
    </lineage>
</organism>
<name>A0A942A4K0_9BACT</name>